<evidence type="ECO:0000256" key="1">
    <source>
        <dbReference type="ARBA" id="ARBA00009998"/>
    </source>
</evidence>
<feature type="coiled-coil region" evidence="7">
    <location>
        <begin position="29"/>
        <end position="63"/>
    </location>
</feature>
<keyword evidence="4" id="KW-0378">Hydrolase</keyword>
<proteinExistence type="inferred from homology"/>
<evidence type="ECO:0000256" key="4">
    <source>
        <dbReference type="ARBA" id="ARBA00022801"/>
    </source>
</evidence>
<name>A0A2M7VK02_9BACT</name>
<evidence type="ECO:0000256" key="3">
    <source>
        <dbReference type="ARBA" id="ARBA00022722"/>
    </source>
</evidence>
<dbReference type="GO" id="GO:0009318">
    <property type="term" value="C:exodeoxyribonuclease VII complex"/>
    <property type="evidence" value="ECO:0007669"/>
    <property type="project" value="UniProtKB-UniRule"/>
</dbReference>
<evidence type="ECO:0000256" key="2">
    <source>
        <dbReference type="ARBA" id="ARBA00022490"/>
    </source>
</evidence>
<comment type="caution">
    <text evidence="8">The sequence shown here is derived from an EMBL/GenBank/DDBJ whole genome shotgun (WGS) entry which is preliminary data.</text>
</comment>
<evidence type="ECO:0000313" key="8">
    <source>
        <dbReference type="EMBL" id="PJA02133.1"/>
    </source>
</evidence>
<keyword evidence="2" id="KW-0963">Cytoplasm</keyword>
<dbReference type="InterPro" id="IPR037004">
    <property type="entry name" value="Exonuc_VII_ssu_sf"/>
</dbReference>
<dbReference type="EMBL" id="PFPS01000100">
    <property type="protein sequence ID" value="PJA02133.1"/>
    <property type="molecule type" value="Genomic_DNA"/>
</dbReference>
<reference evidence="9" key="1">
    <citation type="submission" date="2017-09" db="EMBL/GenBank/DDBJ databases">
        <title>Depth-based differentiation of microbial function through sediment-hosted aquifers and enrichment of novel symbionts in the deep terrestrial subsurface.</title>
        <authorList>
            <person name="Probst A.J."/>
            <person name="Ladd B."/>
            <person name="Jarett J.K."/>
            <person name="Geller-Mcgrath D.E."/>
            <person name="Sieber C.M.K."/>
            <person name="Emerson J.B."/>
            <person name="Anantharaman K."/>
            <person name="Thomas B.C."/>
            <person name="Malmstrom R."/>
            <person name="Stieglmeier M."/>
            <person name="Klingl A."/>
            <person name="Woyke T."/>
            <person name="Ryan C.M."/>
            <person name="Banfield J.F."/>
        </authorList>
    </citation>
    <scope>NUCLEOTIDE SEQUENCE [LARGE SCALE GENOMIC DNA]</scope>
</reference>
<dbReference type="NCBIfam" id="TIGR01280">
    <property type="entry name" value="xseB"/>
    <property type="match status" value="1"/>
</dbReference>
<protein>
    <recommendedName>
        <fullName evidence="6">Exodeoxyribonuclease VII small subunit</fullName>
        <ecNumber evidence="6">3.1.11.6</ecNumber>
    </recommendedName>
</protein>
<dbReference type="InterPro" id="IPR003761">
    <property type="entry name" value="Exonuc_VII_S"/>
</dbReference>
<dbReference type="GO" id="GO:0008855">
    <property type="term" value="F:exodeoxyribonuclease VII activity"/>
    <property type="evidence" value="ECO:0007669"/>
    <property type="project" value="UniProtKB-UniRule"/>
</dbReference>
<dbReference type="Proteomes" id="UP000231469">
    <property type="component" value="Unassembled WGS sequence"/>
</dbReference>
<dbReference type="AlphaFoldDB" id="A0A2M7VK02"/>
<dbReference type="GO" id="GO:0006308">
    <property type="term" value="P:DNA catabolic process"/>
    <property type="evidence" value="ECO:0007669"/>
    <property type="project" value="UniProtKB-UniRule"/>
</dbReference>
<keyword evidence="3" id="KW-0540">Nuclease</keyword>
<dbReference type="Pfam" id="PF02609">
    <property type="entry name" value="Exonuc_VII_S"/>
    <property type="match status" value="1"/>
</dbReference>
<gene>
    <name evidence="8" type="primary">xseB</name>
    <name evidence="8" type="ORF">COX73_02400</name>
</gene>
<dbReference type="EC" id="3.1.11.6" evidence="6"/>
<dbReference type="SUPFAM" id="SSF116842">
    <property type="entry name" value="XseB-like"/>
    <property type="match status" value="1"/>
</dbReference>
<comment type="similarity">
    <text evidence="1">Belongs to the XseB family.</text>
</comment>
<dbReference type="Gene3D" id="1.10.287.1040">
    <property type="entry name" value="Exonuclease VII, small subunit"/>
    <property type="match status" value="1"/>
</dbReference>
<organism evidence="8 9">
    <name type="scientific">bacterium (Candidatus Gribaldobacteria) CG_4_10_14_0_2_um_filter_36_18</name>
    <dbReference type="NCBI Taxonomy" id="2014264"/>
    <lineage>
        <taxon>Bacteria</taxon>
        <taxon>Candidatus Gribaldobacteria</taxon>
    </lineage>
</organism>
<keyword evidence="7" id="KW-0175">Coiled coil</keyword>
<evidence type="ECO:0000256" key="6">
    <source>
        <dbReference type="NCBIfam" id="TIGR01280"/>
    </source>
</evidence>
<accession>A0A2M7VK02</accession>
<keyword evidence="5" id="KW-0269">Exonuclease</keyword>
<sequence>MSEEQISYNEVLDELKAILEDIRDQNIDVDKLATKVKRARELINICEQRIKKAKMEVEEVIKNSSKQEVGKKERMD</sequence>
<evidence type="ECO:0000256" key="5">
    <source>
        <dbReference type="ARBA" id="ARBA00022839"/>
    </source>
</evidence>
<evidence type="ECO:0000256" key="7">
    <source>
        <dbReference type="SAM" id="Coils"/>
    </source>
</evidence>
<evidence type="ECO:0000313" key="9">
    <source>
        <dbReference type="Proteomes" id="UP000231469"/>
    </source>
</evidence>